<evidence type="ECO:0000313" key="2">
    <source>
        <dbReference type="Proteomes" id="UP000192997"/>
    </source>
</evidence>
<accession>A0A1X4GJ44</accession>
<evidence type="ECO:0008006" key="3">
    <source>
        <dbReference type="Google" id="ProtNLM"/>
    </source>
</evidence>
<protein>
    <recommendedName>
        <fullName evidence="3">Transposase</fullName>
    </recommendedName>
</protein>
<proteinExistence type="predicted"/>
<dbReference type="AlphaFoldDB" id="A0A1X4GJ44"/>
<name>A0A1X4GJ44_9CYAN</name>
<evidence type="ECO:0000313" key="1">
    <source>
        <dbReference type="EMBL" id="OSO97158.1"/>
    </source>
</evidence>
<dbReference type="EMBL" id="NBYN01000004">
    <property type="protein sequence ID" value="OSO97158.1"/>
    <property type="molecule type" value="Genomic_DNA"/>
</dbReference>
<reference evidence="2" key="1">
    <citation type="submission" date="2017-04" db="EMBL/GenBank/DDBJ databases">
        <authorList>
            <person name="Abreu V.A."/>
            <person name="Popin R.V."/>
            <person name="Rigonato J."/>
            <person name="Andreote A.P."/>
            <person name="Schaker P.C."/>
            <person name="Hoff-Risseti C."/>
            <person name="Alvarenga D.O."/>
            <person name="Varani A.M."/>
            <person name="Fiore M.F."/>
        </authorList>
    </citation>
    <scope>NUCLEOTIDE SEQUENCE [LARGE SCALE GENOMIC DNA]</scope>
    <source>
        <strain evidence="2">CENA303</strain>
    </source>
</reference>
<organism evidence="1 2">
    <name type="scientific">Cylindrospermopsis raciborskii CENA303</name>
    <dbReference type="NCBI Taxonomy" id="1170769"/>
    <lineage>
        <taxon>Bacteria</taxon>
        <taxon>Bacillati</taxon>
        <taxon>Cyanobacteriota</taxon>
        <taxon>Cyanophyceae</taxon>
        <taxon>Nostocales</taxon>
        <taxon>Aphanizomenonaceae</taxon>
        <taxon>Cylindrospermopsis</taxon>
    </lineage>
</organism>
<dbReference type="Proteomes" id="UP000192997">
    <property type="component" value="Unassembled WGS sequence"/>
</dbReference>
<dbReference type="RefSeq" id="WP_085726846.1">
    <property type="nucleotide sequence ID" value="NZ_NBYN01000004.1"/>
</dbReference>
<comment type="caution">
    <text evidence="1">The sequence shown here is derived from an EMBL/GenBank/DDBJ whole genome shotgun (WGS) entry which is preliminary data.</text>
</comment>
<sequence>MKCKEVIFLIGCQQILINGDKDTLAIIEYLCNESNDLYNCAVYYARQIWFKTKRIVTGYELTAQRKSNKHFNAGYASSMQQTCLTVGEAFKSFKGLLREAKKGNIDQKPKAPNYRKPNGLFTVSYPKRWLKLVDGLIRFPLGNQVKAWFGISEFYLPMPTNLRL</sequence>
<gene>
    <name evidence="1" type="ORF">B7O87_01400</name>
</gene>